<sequence>MDRPLLWILLLTYALSGWYDAHQPNPWSFFCISLTLVSENLRWEEALEHCRRQEGDLLAMPSDTRHLLALSELQKTQTQRVWVGLRYLRNRWLWVNGDPMGFQSWSKAGGRSPRDNGEETLPREPRCPALDGSCGALTREGLWEARDCREKLSFICD</sequence>
<protein>
    <recommendedName>
        <fullName evidence="3">C-type lectin domain-containing protein</fullName>
    </recommendedName>
</protein>
<dbReference type="Proteomes" id="UP000694546">
    <property type="component" value="Chromosome 3"/>
</dbReference>
<reference evidence="4" key="2">
    <citation type="submission" date="2025-09" db="UniProtKB">
        <authorList>
            <consortium name="Ensembl"/>
        </authorList>
    </citation>
    <scope>IDENTIFICATION</scope>
</reference>
<dbReference type="Ensembl" id="ENSGMOT00000015735.2">
    <property type="protein sequence ID" value="ENSGMOP00000015342.2"/>
    <property type="gene ID" value="ENSGMOG00000014360.2"/>
</dbReference>
<dbReference type="AlphaFoldDB" id="A0A8C5F8B2"/>
<dbReference type="PANTHER" id="PTHR45784:SF8">
    <property type="entry name" value="C-TYPE MANNOSE RECEPTOR 2-RELATED"/>
    <property type="match status" value="1"/>
</dbReference>
<reference evidence="4" key="1">
    <citation type="submission" date="2025-08" db="UniProtKB">
        <authorList>
            <consortium name="Ensembl"/>
        </authorList>
    </citation>
    <scope>IDENTIFICATION</scope>
</reference>
<evidence type="ECO:0000256" key="1">
    <source>
        <dbReference type="SAM" id="MobiDB-lite"/>
    </source>
</evidence>
<feature type="region of interest" description="Disordered" evidence="1">
    <location>
        <begin position="105"/>
        <end position="125"/>
    </location>
</feature>
<organism evidence="4 5">
    <name type="scientific">Gadus morhua</name>
    <name type="common">Atlantic cod</name>
    <dbReference type="NCBI Taxonomy" id="8049"/>
    <lineage>
        <taxon>Eukaryota</taxon>
        <taxon>Metazoa</taxon>
        <taxon>Chordata</taxon>
        <taxon>Craniata</taxon>
        <taxon>Vertebrata</taxon>
        <taxon>Euteleostomi</taxon>
        <taxon>Actinopterygii</taxon>
        <taxon>Neopterygii</taxon>
        <taxon>Teleostei</taxon>
        <taxon>Neoteleostei</taxon>
        <taxon>Acanthomorphata</taxon>
        <taxon>Zeiogadaria</taxon>
        <taxon>Gadariae</taxon>
        <taxon>Gadiformes</taxon>
        <taxon>Gadoidei</taxon>
        <taxon>Gadidae</taxon>
        <taxon>Gadus</taxon>
    </lineage>
</organism>
<feature type="compositionally biased region" description="Basic and acidic residues" evidence="1">
    <location>
        <begin position="112"/>
        <end position="125"/>
    </location>
</feature>
<feature type="signal peptide" evidence="2">
    <location>
        <begin position="1"/>
        <end position="21"/>
    </location>
</feature>
<keyword evidence="2" id="KW-0732">Signal</keyword>
<dbReference type="InterPro" id="IPR016187">
    <property type="entry name" value="CTDL_fold"/>
</dbReference>
<dbReference type="InterPro" id="IPR016186">
    <property type="entry name" value="C-type_lectin-like/link_sf"/>
</dbReference>
<dbReference type="SMART" id="SM00034">
    <property type="entry name" value="CLECT"/>
    <property type="match status" value="1"/>
</dbReference>
<accession>A0A8C5F8B2</accession>
<dbReference type="SUPFAM" id="SSF56436">
    <property type="entry name" value="C-type lectin-like"/>
    <property type="match status" value="1"/>
</dbReference>
<feature type="chain" id="PRO_5035000627" description="C-type lectin domain-containing protein" evidence="2">
    <location>
        <begin position="22"/>
        <end position="157"/>
    </location>
</feature>
<name>A0A8C5F8B2_GADMO</name>
<evidence type="ECO:0000313" key="4">
    <source>
        <dbReference type="Ensembl" id="ENSGMOP00000015342.2"/>
    </source>
</evidence>
<dbReference type="Pfam" id="PF00059">
    <property type="entry name" value="Lectin_C"/>
    <property type="match status" value="1"/>
</dbReference>
<feature type="domain" description="C-type lectin" evidence="3">
    <location>
        <begin position="27"/>
        <end position="157"/>
    </location>
</feature>
<dbReference type="OMA" id="FSCSKRW"/>
<evidence type="ECO:0000256" key="2">
    <source>
        <dbReference type="SAM" id="SignalP"/>
    </source>
</evidence>
<evidence type="ECO:0000313" key="5">
    <source>
        <dbReference type="Proteomes" id="UP000694546"/>
    </source>
</evidence>
<dbReference type="CDD" id="cd00037">
    <property type="entry name" value="CLECT"/>
    <property type="match status" value="1"/>
</dbReference>
<dbReference type="GeneTree" id="ENSGT00940000163460"/>
<evidence type="ECO:0000259" key="3">
    <source>
        <dbReference type="PROSITE" id="PS50041"/>
    </source>
</evidence>
<keyword evidence="5" id="KW-1185">Reference proteome</keyword>
<dbReference type="Gene3D" id="3.10.100.10">
    <property type="entry name" value="Mannose-Binding Protein A, subunit A"/>
    <property type="match status" value="1"/>
</dbReference>
<dbReference type="PANTHER" id="PTHR45784">
    <property type="entry name" value="C-TYPE LECTIN DOMAIN FAMILY 20 MEMBER A-RELATED"/>
    <property type="match status" value="1"/>
</dbReference>
<dbReference type="InterPro" id="IPR001304">
    <property type="entry name" value="C-type_lectin-like"/>
</dbReference>
<proteinExistence type="predicted"/>
<dbReference type="PROSITE" id="PS50041">
    <property type="entry name" value="C_TYPE_LECTIN_2"/>
    <property type="match status" value="1"/>
</dbReference>